<gene>
    <name evidence="2" type="ORF">OLEA9_A052222</name>
</gene>
<dbReference type="SUPFAM" id="SSF52047">
    <property type="entry name" value="RNI-like"/>
    <property type="match status" value="1"/>
</dbReference>
<organism evidence="2 3">
    <name type="scientific">Olea europaea subsp. europaea</name>
    <dbReference type="NCBI Taxonomy" id="158383"/>
    <lineage>
        <taxon>Eukaryota</taxon>
        <taxon>Viridiplantae</taxon>
        <taxon>Streptophyta</taxon>
        <taxon>Embryophyta</taxon>
        <taxon>Tracheophyta</taxon>
        <taxon>Spermatophyta</taxon>
        <taxon>Magnoliopsida</taxon>
        <taxon>eudicotyledons</taxon>
        <taxon>Gunneridae</taxon>
        <taxon>Pentapetalae</taxon>
        <taxon>asterids</taxon>
        <taxon>lamiids</taxon>
        <taxon>Lamiales</taxon>
        <taxon>Oleaceae</taxon>
        <taxon>Oleeae</taxon>
        <taxon>Olea</taxon>
    </lineage>
</organism>
<dbReference type="PANTHER" id="PTHR34145">
    <property type="entry name" value="OS02G0105600 PROTEIN"/>
    <property type="match status" value="1"/>
</dbReference>
<feature type="domain" description="At1g61320/AtMIF1 LRR" evidence="1">
    <location>
        <begin position="27"/>
        <end position="187"/>
    </location>
</feature>
<evidence type="ECO:0000313" key="2">
    <source>
        <dbReference type="EMBL" id="CAA2966210.1"/>
    </source>
</evidence>
<keyword evidence="3" id="KW-1185">Reference proteome</keyword>
<dbReference type="InterPro" id="IPR053772">
    <property type="entry name" value="At1g61320/At1g61330-like"/>
</dbReference>
<comment type="caution">
    <text evidence="2">The sequence shown here is derived from an EMBL/GenBank/DDBJ whole genome shotgun (WGS) entry which is preliminary data.</text>
</comment>
<dbReference type="Gramene" id="OE9A052222T1">
    <property type="protein sequence ID" value="OE9A052222C1"/>
    <property type="gene ID" value="OE9A052222"/>
</dbReference>
<dbReference type="OrthoDB" id="1304294at2759"/>
<dbReference type="Pfam" id="PF23622">
    <property type="entry name" value="LRR_At1g61320_AtMIF1"/>
    <property type="match status" value="1"/>
</dbReference>
<evidence type="ECO:0000259" key="1">
    <source>
        <dbReference type="Pfam" id="PF23622"/>
    </source>
</evidence>
<evidence type="ECO:0000313" key="3">
    <source>
        <dbReference type="Proteomes" id="UP000594638"/>
    </source>
</evidence>
<dbReference type="Proteomes" id="UP000594638">
    <property type="component" value="Unassembled WGS sequence"/>
</dbReference>
<reference evidence="2 3" key="1">
    <citation type="submission" date="2019-12" db="EMBL/GenBank/DDBJ databases">
        <authorList>
            <person name="Alioto T."/>
            <person name="Alioto T."/>
            <person name="Gomez Garrido J."/>
        </authorList>
    </citation>
    <scope>NUCLEOTIDE SEQUENCE [LARGE SCALE GENOMIC DNA]</scope>
</reference>
<sequence length="207" mass="23376">MFHNRCSLPSSQPFVERITRTLENYRAGYMKKFAVDFMYNKCYASQVDNWILLGIRNKVEDLDLRLHLCSPIRPYKLPHHVYQAPSITNLSLQNCILGLNGAVAWKSLKSLSISTVDLTEDAIEMILSGSPALEFLKINACRQMKNLNINFAGVKTLVIQNCNAEFSDLLLEISAPYIQSLHILGTTYGRGFQLINVSSLVTAKINY</sequence>
<dbReference type="InterPro" id="IPR032675">
    <property type="entry name" value="LRR_dom_sf"/>
</dbReference>
<dbReference type="Gene3D" id="3.80.10.10">
    <property type="entry name" value="Ribonuclease Inhibitor"/>
    <property type="match status" value="1"/>
</dbReference>
<accession>A0A8S0QFU0</accession>
<proteinExistence type="predicted"/>
<protein>
    <recommendedName>
        <fullName evidence="1">At1g61320/AtMIF1 LRR domain-containing protein</fullName>
    </recommendedName>
</protein>
<dbReference type="InterPro" id="IPR055357">
    <property type="entry name" value="LRR_At1g61320_AtMIF1"/>
</dbReference>
<name>A0A8S0QFU0_OLEEU</name>
<dbReference type="AlphaFoldDB" id="A0A8S0QFU0"/>
<dbReference type="EMBL" id="CACTIH010001856">
    <property type="protein sequence ID" value="CAA2966210.1"/>
    <property type="molecule type" value="Genomic_DNA"/>
</dbReference>